<dbReference type="FunFam" id="3.40.50.880:FF:000030">
    <property type="entry name" value="Gamma-glutamyl-gamma-aminobutyrate hydrolase PuuD"/>
    <property type="match status" value="1"/>
</dbReference>
<accession>A0A8J2XIU4</accession>
<dbReference type="Gene3D" id="3.40.50.880">
    <property type="match status" value="1"/>
</dbReference>
<dbReference type="GO" id="GO:0005829">
    <property type="term" value="C:cytosol"/>
    <property type="evidence" value="ECO:0007669"/>
    <property type="project" value="TreeGrafter"/>
</dbReference>
<dbReference type="InterPro" id="IPR029062">
    <property type="entry name" value="Class_I_gatase-like"/>
</dbReference>
<dbReference type="InterPro" id="IPR044668">
    <property type="entry name" value="PuuD-like"/>
</dbReference>
<dbReference type="PROSITE" id="PS51273">
    <property type="entry name" value="GATASE_TYPE_1"/>
    <property type="match status" value="1"/>
</dbReference>
<dbReference type="PANTHER" id="PTHR43235">
    <property type="entry name" value="GLUTAMINE AMIDOTRANSFERASE PB2B2.05-RELATED"/>
    <property type="match status" value="1"/>
</dbReference>
<proteinExistence type="predicted"/>
<dbReference type="EMBL" id="BMEV01000057">
    <property type="protein sequence ID" value="GFZ84377.1"/>
    <property type="molecule type" value="Genomic_DNA"/>
</dbReference>
<dbReference type="SUPFAM" id="SSF52317">
    <property type="entry name" value="Class I glutamine amidotransferase-like"/>
    <property type="match status" value="1"/>
</dbReference>
<dbReference type="Proteomes" id="UP000602050">
    <property type="component" value="Unassembled WGS sequence"/>
</dbReference>
<reference evidence="1" key="2">
    <citation type="submission" date="2020-09" db="EMBL/GenBank/DDBJ databases">
        <authorList>
            <person name="Sun Q."/>
            <person name="Zhou Y."/>
        </authorList>
    </citation>
    <scope>NUCLEOTIDE SEQUENCE</scope>
    <source>
        <strain evidence="1">CGMCC 1.12360</strain>
    </source>
</reference>
<gene>
    <name evidence="1" type="ORF">GCM10010978_25860</name>
</gene>
<dbReference type="RefSeq" id="WP_188392835.1">
    <property type="nucleotide sequence ID" value="NZ_BMEV01000057.1"/>
</dbReference>
<dbReference type="GO" id="GO:0033969">
    <property type="term" value="F:gamma-glutamyl-gamma-aminobutyrate hydrolase activity"/>
    <property type="evidence" value="ECO:0007669"/>
    <property type="project" value="TreeGrafter"/>
</dbReference>
<comment type="caution">
    <text evidence="1">The sequence shown here is derived from an EMBL/GenBank/DDBJ whole genome shotgun (WGS) entry which is preliminary data.</text>
</comment>
<organism evidence="1 2">
    <name type="scientific">Compostibacillus humi</name>
    <dbReference type="NCBI Taxonomy" id="1245525"/>
    <lineage>
        <taxon>Bacteria</taxon>
        <taxon>Bacillati</taxon>
        <taxon>Bacillota</taxon>
        <taxon>Bacilli</taxon>
        <taxon>Bacillales</taxon>
        <taxon>Bacillaceae</taxon>
        <taxon>Compostibacillus</taxon>
    </lineage>
</organism>
<protein>
    <submittedName>
        <fullName evidence="1">Gamma-glutamyl-gamma-aminobutyrate hydrolase</fullName>
    </submittedName>
</protein>
<name>A0A8J2XIU4_9BACI</name>
<dbReference type="PANTHER" id="PTHR43235:SF1">
    <property type="entry name" value="GLUTAMINE AMIDOTRANSFERASE PB2B2.05-RELATED"/>
    <property type="match status" value="1"/>
</dbReference>
<dbReference type="AlphaFoldDB" id="A0A8J2XIU4"/>
<sequence>MKPLIGVTSSMEVDRKNYYVTNANIEAIIQAGGIPVMLPYLADENIDEIVHKIDGLYLTGGYDVDPDYFGEEPHEKLGTIIPERDRFEIALVKKVLNLDKPILGVCRGSQIMNIAAGGDMYQDIYAQLDQELLQHSQKAPLDHGSHYVDIQEGSLLFRLTGKHSIRVNSYHHQANRRVPEGFKISGRARDGIVEAVESKKHSFVLGVQWHPEHMVKRGDEAAKRILNGFIQACRNYKTEK</sequence>
<evidence type="ECO:0000313" key="2">
    <source>
        <dbReference type="Proteomes" id="UP000602050"/>
    </source>
</evidence>
<reference evidence="1" key="1">
    <citation type="journal article" date="2014" name="Int. J. Syst. Evol. Microbiol.">
        <title>Complete genome sequence of Corynebacterium casei LMG S-19264T (=DSM 44701T), isolated from a smear-ripened cheese.</title>
        <authorList>
            <consortium name="US DOE Joint Genome Institute (JGI-PGF)"/>
            <person name="Walter F."/>
            <person name="Albersmeier A."/>
            <person name="Kalinowski J."/>
            <person name="Ruckert C."/>
        </authorList>
    </citation>
    <scope>NUCLEOTIDE SEQUENCE</scope>
    <source>
        <strain evidence="1">CGMCC 1.12360</strain>
    </source>
</reference>
<evidence type="ECO:0000313" key="1">
    <source>
        <dbReference type="EMBL" id="GFZ84377.1"/>
    </source>
</evidence>
<keyword evidence="2" id="KW-1185">Reference proteome</keyword>
<dbReference type="InterPro" id="IPR011697">
    <property type="entry name" value="Peptidase_C26"/>
</dbReference>
<dbReference type="CDD" id="cd01745">
    <property type="entry name" value="GATase1_2"/>
    <property type="match status" value="1"/>
</dbReference>
<dbReference type="GO" id="GO:0006598">
    <property type="term" value="P:polyamine catabolic process"/>
    <property type="evidence" value="ECO:0007669"/>
    <property type="project" value="TreeGrafter"/>
</dbReference>
<dbReference type="Pfam" id="PF07722">
    <property type="entry name" value="Peptidase_C26"/>
    <property type="match status" value="1"/>
</dbReference>
<keyword evidence="1" id="KW-0378">Hydrolase</keyword>